<name>A0A6J6GY63_9ZZZZ</name>
<dbReference type="EMBL" id="CAEZUL010000140">
    <property type="protein sequence ID" value="CAB4606351.1"/>
    <property type="molecule type" value="Genomic_DNA"/>
</dbReference>
<proteinExistence type="predicted"/>
<sequence>MTLWKPHALANPHQGQINLRNGDKVVTSVDIDGAPAGTPGKVILSNGFNWLRYRVQFTNGSEIGDLDHRHLTPVGRTAKRLAREAKRAR</sequence>
<gene>
    <name evidence="1" type="ORF">UFOPK1808_01100</name>
</gene>
<organism evidence="1">
    <name type="scientific">freshwater metagenome</name>
    <dbReference type="NCBI Taxonomy" id="449393"/>
    <lineage>
        <taxon>unclassified sequences</taxon>
        <taxon>metagenomes</taxon>
        <taxon>ecological metagenomes</taxon>
    </lineage>
</organism>
<accession>A0A6J6GY63</accession>
<evidence type="ECO:0000313" key="1">
    <source>
        <dbReference type="EMBL" id="CAB4606351.1"/>
    </source>
</evidence>
<protein>
    <submittedName>
        <fullName evidence="1">Unannotated protein</fullName>
    </submittedName>
</protein>
<dbReference type="AlphaFoldDB" id="A0A6J6GY63"/>
<reference evidence="1" key="1">
    <citation type="submission" date="2020-05" db="EMBL/GenBank/DDBJ databases">
        <authorList>
            <person name="Chiriac C."/>
            <person name="Salcher M."/>
            <person name="Ghai R."/>
            <person name="Kavagutti S V."/>
        </authorList>
    </citation>
    <scope>NUCLEOTIDE SEQUENCE</scope>
</reference>